<organism evidence="1">
    <name type="scientific">uncultured Nocardioidaceae bacterium</name>
    <dbReference type="NCBI Taxonomy" id="253824"/>
    <lineage>
        <taxon>Bacteria</taxon>
        <taxon>Bacillati</taxon>
        <taxon>Actinomycetota</taxon>
        <taxon>Actinomycetes</taxon>
        <taxon>Propionibacteriales</taxon>
        <taxon>Nocardioidaceae</taxon>
        <taxon>environmental samples</taxon>
    </lineage>
</organism>
<feature type="non-terminal residue" evidence="1">
    <location>
        <position position="52"/>
    </location>
</feature>
<protein>
    <submittedName>
        <fullName evidence="1">Uncharacterized protein</fullName>
    </submittedName>
</protein>
<name>A0A6J4L1V5_9ACTN</name>
<reference evidence="1" key="1">
    <citation type="submission" date="2020-02" db="EMBL/GenBank/DDBJ databases">
        <authorList>
            <person name="Meier V. D."/>
        </authorList>
    </citation>
    <scope>NUCLEOTIDE SEQUENCE</scope>
    <source>
        <strain evidence="1">AVDCRST_MAG34</strain>
    </source>
</reference>
<feature type="non-terminal residue" evidence="1">
    <location>
        <position position="1"/>
    </location>
</feature>
<sequence>GHGTDRHVTPGSGTCAWKVVPLRRVLPERRPRFTSYRVSAPDRDRHPPWVPV</sequence>
<dbReference type="AlphaFoldDB" id="A0A6J4L1V5"/>
<proteinExistence type="predicted"/>
<gene>
    <name evidence="1" type="ORF">AVDCRST_MAG34-1489</name>
</gene>
<evidence type="ECO:0000313" key="1">
    <source>
        <dbReference type="EMBL" id="CAA9321821.1"/>
    </source>
</evidence>
<accession>A0A6J4L1V5</accession>
<dbReference type="EMBL" id="CADCUI010000001">
    <property type="protein sequence ID" value="CAA9321821.1"/>
    <property type="molecule type" value="Genomic_DNA"/>
</dbReference>